<dbReference type="Pfam" id="PF01679">
    <property type="entry name" value="Pmp3"/>
    <property type="match status" value="1"/>
</dbReference>
<evidence type="ECO:0000256" key="7">
    <source>
        <dbReference type="SAM" id="Phobius"/>
    </source>
</evidence>
<accession>A0A8H3BAP9</accession>
<gene>
    <name evidence="8" type="ORF">RDB_LOCUS67274</name>
</gene>
<evidence type="ECO:0000256" key="1">
    <source>
        <dbReference type="ARBA" id="ARBA00004370"/>
    </source>
</evidence>
<feature type="compositionally biased region" description="Low complexity" evidence="6">
    <location>
        <begin position="151"/>
        <end position="167"/>
    </location>
</feature>
<proteinExistence type="inferred from homology"/>
<protein>
    <recommendedName>
        <fullName evidence="10">Developmentally regulated GTP-binding protein</fullName>
    </recommendedName>
</protein>
<evidence type="ECO:0000256" key="3">
    <source>
        <dbReference type="ARBA" id="ARBA00022692"/>
    </source>
</evidence>
<evidence type="ECO:0000256" key="5">
    <source>
        <dbReference type="ARBA" id="ARBA00023136"/>
    </source>
</evidence>
<name>A0A8H3BAP9_9AGAM</name>
<feature type="compositionally biased region" description="Basic residues" evidence="6">
    <location>
        <begin position="560"/>
        <end position="573"/>
    </location>
</feature>
<dbReference type="PANTHER" id="PTHR21659:SF112">
    <property type="entry name" value="PROTEIN SNA2-RELATED"/>
    <property type="match status" value="1"/>
</dbReference>
<dbReference type="AlphaFoldDB" id="A0A8H3BAP9"/>
<evidence type="ECO:0000313" key="8">
    <source>
        <dbReference type="EMBL" id="CAE6451710.1"/>
    </source>
</evidence>
<feature type="compositionally biased region" description="Low complexity" evidence="6">
    <location>
        <begin position="526"/>
        <end position="536"/>
    </location>
</feature>
<feature type="compositionally biased region" description="Basic and acidic residues" evidence="6">
    <location>
        <begin position="493"/>
        <end position="506"/>
    </location>
</feature>
<evidence type="ECO:0000256" key="4">
    <source>
        <dbReference type="ARBA" id="ARBA00022989"/>
    </source>
</evidence>
<reference evidence="8" key="1">
    <citation type="submission" date="2021-01" db="EMBL/GenBank/DDBJ databases">
        <authorList>
            <person name="Kaushik A."/>
        </authorList>
    </citation>
    <scope>NUCLEOTIDE SEQUENCE</scope>
    <source>
        <strain evidence="8">AG3-1AP</strain>
    </source>
</reference>
<comment type="subcellular location">
    <subcellularLocation>
        <location evidence="1">Membrane</location>
    </subcellularLocation>
</comment>
<evidence type="ECO:0000256" key="6">
    <source>
        <dbReference type="SAM" id="MobiDB-lite"/>
    </source>
</evidence>
<feature type="compositionally biased region" description="Low complexity" evidence="6">
    <location>
        <begin position="59"/>
        <end position="71"/>
    </location>
</feature>
<feature type="region of interest" description="Disordered" evidence="6">
    <location>
        <begin position="59"/>
        <end position="88"/>
    </location>
</feature>
<feature type="compositionally biased region" description="Polar residues" evidence="6">
    <location>
        <begin position="622"/>
        <end position="632"/>
    </location>
</feature>
<comment type="caution">
    <text evidence="8">The sequence shown here is derived from an EMBL/GenBank/DDBJ whole genome shotgun (WGS) entry which is preliminary data.</text>
</comment>
<keyword evidence="4 7" id="KW-1133">Transmembrane helix</keyword>
<evidence type="ECO:0000256" key="2">
    <source>
        <dbReference type="ARBA" id="ARBA00009530"/>
    </source>
</evidence>
<feature type="transmembrane region" description="Helical" evidence="7">
    <location>
        <begin position="382"/>
        <end position="403"/>
    </location>
</feature>
<keyword evidence="5 7" id="KW-0472">Membrane</keyword>
<dbReference type="EMBL" id="CAJMWV010002009">
    <property type="protein sequence ID" value="CAE6451710.1"/>
    <property type="molecule type" value="Genomic_DNA"/>
</dbReference>
<evidence type="ECO:0008006" key="10">
    <source>
        <dbReference type="Google" id="ProtNLM"/>
    </source>
</evidence>
<feature type="region of interest" description="Disordered" evidence="6">
    <location>
        <begin position="148"/>
        <end position="201"/>
    </location>
</feature>
<feature type="transmembrane region" description="Helical" evidence="7">
    <location>
        <begin position="409"/>
        <end position="430"/>
    </location>
</feature>
<dbReference type="InterPro" id="IPR000612">
    <property type="entry name" value="PMP3"/>
</dbReference>
<keyword evidence="3 7" id="KW-0812">Transmembrane</keyword>
<dbReference type="PANTHER" id="PTHR21659">
    <property type="entry name" value="HYDROPHOBIC PROTEIN RCI2 LOW TEMPERATURE AND SALT RESPONSIVE PROTEIN LTI6 -RELATED"/>
    <property type="match status" value="1"/>
</dbReference>
<feature type="region of interest" description="Disordered" evidence="6">
    <location>
        <begin position="462"/>
        <end position="669"/>
    </location>
</feature>
<dbReference type="Proteomes" id="UP000663831">
    <property type="component" value="Unassembled WGS sequence"/>
</dbReference>
<dbReference type="GO" id="GO:0016020">
    <property type="term" value="C:membrane"/>
    <property type="evidence" value="ECO:0007669"/>
    <property type="project" value="UniProtKB-SubCell"/>
</dbReference>
<evidence type="ECO:0000313" key="9">
    <source>
        <dbReference type="Proteomes" id="UP000663831"/>
    </source>
</evidence>
<sequence length="669" mass="75894">MNTDHEIALMYSSSPWGLFQPRNNFYSPFSNVILRVVQPPRPSLEDMLLQFFTGDAVTTLPTEPESTQPEPQAEDETPKSNDSTPNFDLSERLAREMQEQEDREWEMRNRATALRSQFGEYMSIFGAPGSNLGPMFPREQVNAEAGPSMIKKATPTSSKSSLTSGWSRLYQDQKVTENNESSSDESEKVSGKKPARASDFVTEGYSPSELLDNLEAHLRREINQFDFPEQLEFQKGTYTPVLLHTANNAAVHSFEKALLDVRANLGLIKIGGDDVAERKSYIDGKIRRELGDLDRRLLEAWAAKRRYSPVMDSSVTIRASAGGCVDPVKLRTKAGLSSTCHYNPRTHINLSETRIVQTLHAGTMNRPEQFTKVDLTPKRHHGYAVLLFIFGTFFPPLAVAARFGFGGDFWLNLLLTVLGYFPGHGHNFYIQNIRNNKNHRRTPKWALKYGLIDDTEIKRRQKRSQWAHRYNERLPQSTLEGQEYEEGQNQNEAPREEGDRSKRNEEGPLWGEEDENYYGRRPRANSTQSGSQSSLSNRRWQYPANFDQATEAEGLDDGRKSKKKKSSSKRKDKKDRWGRTADAHAGLGYEDVDGGSKKKKKKRSKTTDDSMFSNRRNERSEASLSRRYSSGSDVEGPEDAVGGLYGERIALRTAPEPRRDGADSLQHQF</sequence>
<organism evidence="8 9">
    <name type="scientific">Rhizoctonia solani</name>
    <dbReference type="NCBI Taxonomy" id="456999"/>
    <lineage>
        <taxon>Eukaryota</taxon>
        <taxon>Fungi</taxon>
        <taxon>Dikarya</taxon>
        <taxon>Basidiomycota</taxon>
        <taxon>Agaricomycotina</taxon>
        <taxon>Agaricomycetes</taxon>
        <taxon>Cantharellales</taxon>
        <taxon>Ceratobasidiaceae</taxon>
        <taxon>Rhizoctonia</taxon>
    </lineage>
</organism>
<comment type="similarity">
    <text evidence="2">Belongs to the UPF0057 (PMP3) family.</text>
</comment>